<comment type="similarity">
    <text evidence="2">Belongs to the bomanin family.</text>
</comment>
<evidence type="ECO:0000256" key="7">
    <source>
        <dbReference type="ARBA" id="ARBA00023157"/>
    </source>
</evidence>
<evidence type="ECO:0000256" key="8">
    <source>
        <dbReference type="SAM" id="MobiDB-lite"/>
    </source>
</evidence>
<evidence type="ECO:0000256" key="6">
    <source>
        <dbReference type="ARBA" id="ARBA00022859"/>
    </source>
</evidence>
<keyword evidence="10" id="KW-1185">Reference proteome</keyword>
<evidence type="ECO:0000256" key="3">
    <source>
        <dbReference type="ARBA" id="ARBA00022525"/>
    </source>
</evidence>
<evidence type="ECO:0000313" key="11">
    <source>
        <dbReference type="RefSeq" id="XP_002138658.3"/>
    </source>
</evidence>
<dbReference type="InParanoid" id="A0A6I8V4K4"/>
<accession>A0A6I8V4K4</accession>
<evidence type="ECO:0000256" key="4">
    <source>
        <dbReference type="ARBA" id="ARBA00022588"/>
    </source>
</evidence>
<organism evidence="10 11">
    <name type="scientific">Drosophila pseudoobscura pseudoobscura</name>
    <name type="common">Fruit fly</name>
    <dbReference type="NCBI Taxonomy" id="46245"/>
    <lineage>
        <taxon>Eukaryota</taxon>
        <taxon>Metazoa</taxon>
        <taxon>Ecdysozoa</taxon>
        <taxon>Arthropoda</taxon>
        <taxon>Hexapoda</taxon>
        <taxon>Insecta</taxon>
        <taxon>Pterygota</taxon>
        <taxon>Neoptera</taxon>
        <taxon>Endopterygota</taxon>
        <taxon>Diptera</taxon>
        <taxon>Brachycera</taxon>
        <taxon>Muscomorpha</taxon>
        <taxon>Ephydroidea</taxon>
        <taxon>Drosophilidae</taxon>
        <taxon>Drosophila</taxon>
        <taxon>Sophophora</taxon>
    </lineage>
</organism>
<keyword evidence="7" id="KW-1015">Disulfide bond</keyword>
<dbReference type="KEGG" id="dpo:6898653"/>
<reference evidence="11" key="2">
    <citation type="submission" date="2025-08" db="UniProtKB">
        <authorList>
            <consortium name="RefSeq"/>
        </authorList>
    </citation>
    <scope>IDENTIFICATION</scope>
    <source>
        <strain evidence="11">MV-25-SWS-2005</strain>
        <tissue evidence="11">Whole body</tissue>
    </source>
</reference>
<dbReference type="Pfam" id="PF08194">
    <property type="entry name" value="DIM"/>
    <property type="match status" value="1"/>
</dbReference>
<dbReference type="GO" id="GO:0005576">
    <property type="term" value="C:extracellular region"/>
    <property type="evidence" value="ECO:0007669"/>
    <property type="project" value="UniProtKB-SubCell"/>
</dbReference>
<feature type="signal peptide" evidence="9">
    <location>
        <begin position="1"/>
        <end position="34"/>
    </location>
</feature>
<sequence>MPCSDYISPAHRSRMMHLSLAFAIGAVLVCLASAGTVVINGSCKDCSPPVAETVVVGGQAYESGKPGQGTAYISSPDANPGAVGSTAEGTPSGWDYKDFDVRNEF</sequence>
<proteinExistence type="inferred from homology"/>
<dbReference type="RefSeq" id="XP_002138658.3">
    <property type="nucleotide sequence ID" value="XM_002138622.3"/>
</dbReference>
<keyword evidence="5 9" id="KW-0732">Signal</keyword>
<evidence type="ECO:0000256" key="1">
    <source>
        <dbReference type="ARBA" id="ARBA00004613"/>
    </source>
</evidence>
<name>A0A6I8V4K4_DROPS</name>
<keyword evidence="6" id="KW-0391">Immunity</keyword>
<comment type="subcellular location">
    <subcellularLocation>
        <location evidence="1">Secreted</location>
    </subcellularLocation>
</comment>
<dbReference type="InterPro" id="IPR013172">
    <property type="entry name" value="Bomanin"/>
</dbReference>
<evidence type="ECO:0000256" key="9">
    <source>
        <dbReference type="SAM" id="SignalP"/>
    </source>
</evidence>
<protein>
    <submittedName>
        <fullName evidence="11">Immune-induced peptide 23</fullName>
    </submittedName>
</protein>
<evidence type="ECO:0000256" key="2">
    <source>
        <dbReference type="ARBA" id="ARBA00005379"/>
    </source>
</evidence>
<dbReference type="GO" id="GO:0045087">
    <property type="term" value="P:innate immune response"/>
    <property type="evidence" value="ECO:0007669"/>
    <property type="project" value="UniProtKB-KW"/>
</dbReference>
<keyword evidence="4" id="KW-0399">Innate immunity</keyword>
<dbReference type="FunCoup" id="A0A6I8V4K4">
    <property type="interactions" value="32"/>
</dbReference>
<evidence type="ECO:0000313" key="10">
    <source>
        <dbReference type="Proteomes" id="UP000001819"/>
    </source>
</evidence>
<reference evidence="10" key="1">
    <citation type="submission" date="2024-06" db="UniProtKB">
        <authorList>
            <consortium name="RefSeq"/>
        </authorList>
    </citation>
    <scope>NUCLEOTIDE SEQUENCE [LARGE SCALE GENOMIC DNA]</scope>
    <source>
        <strain evidence="10">MV2-25</strain>
    </source>
</reference>
<feature type="region of interest" description="Disordered" evidence="8">
    <location>
        <begin position="67"/>
        <end position="97"/>
    </location>
</feature>
<dbReference type="Proteomes" id="UP000001819">
    <property type="component" value="Chromosome 3"/>
</dbReference>
<keyword evidence="3" id="KW-0964">Secreted</keyword>
<evidence type="ECO:0000256" key="5">
    <source>
        <dbReference type="ARBA" id="ARBA00022729"/>
    </source>
</evidence>
<gene>
    <name evidence="11" type="primary">BomBc1</name>
</gene>
<dbReference type="AlphaFoldDB" id="A0A6I8V4K4"/>
<feature type="chain" id="PRO_5026291954" evidence="9">
    <location>
        <begin position="35"/>
        <end position="105"/>
    </location>
</feature>